<dbReference type="PROSITE" id="PS51257">
    <property type="entry name" value="PROKAR_LIPOPROTEIN"/>
    <property type="match status" value="1"/>
</dbReference>
<sequence>MKLIKGYAFAMLATFTLISCEDEVPKIGFSSNSSEVIEGSTVSVPLSVAIPSGVSPIINFTGTATEGVDFEWAVSADGKELVFETFPDDFFDEETIIIEITGFSGSANVGATVTHTINISDPGMLVELTWIGQDGLSADLDIVIFKENSPGSGEYSEVFSSEDSGPNETTVLRGDYTNANYAIAINYFGGLSNEVDFTLNLSTSVGTINGNDNEISFNGTLTQYHIDEDSELTYVTLAKNNFNYSNFSNLIIDLPLEIILSWNAGNGTAGDVDMDLTLFYLNPDTEQFEVIDGSYFGDSPTETVSLPLNEPNGTYGLRYEYFSGSSNTLSFTATFSLNGIGNFSGTTNSVISFNGAYTLSNISGSDTNISQTFVKSGNTFSNFSAVSIPVSGSGAQLEDSFLKKKNKARFAGRSNKKEKGAARAILNLNK</sequence>
<dbReference type="EMBL" id="BHXQ01000008">
    <property type="protein sequence ID" value="GCC53612.1"/>
    <property type="molecule type" value="Genomic_DNA"/>
</dbReference>
<accession>A0A401UFG8</accession>
<dbReference type="Proteomes" id="UP000288227">
    <property type="component" value="Unassembled WGS sequence"/>
</dbReference>
<evidence type="ECO:0000313" key="2">
    <source>
        <dbReference type="Proteomes" id="UP000288227"/>
    </source>
</evidence>
<reference evidence="1 2" key="1">
    <citation type="submission" date="2018-11" db="EMBL/GenBank/DDBJ databases">
        <title>Chryseotalea sanarue gen. nov., sp., nov., a member of the family Cytophagaceae, isolated from a brackish lake in Hamamatsu Japan.</title>
        <authorList>
            <person name="Maejima Y."/>
            <person name="Iino T."/>
            <person name="Muraguchi Y."/>
            <person name="Fukuda K."/>
            <person name="Ohkuma M."/>
            <person name="Moriuchi R."/>
            <person name="Dohra H."/>
            <person name="Kimbara K."/>
            <person name="Shintani M."/>
        </authorList>
    </citation>
    <scope>NUCLEOTIDE SEQUENCE [LARGE SCALE GENOMIC DNA]</scope>
    <source>
        <strain evidence="1 2">Ys</strain>
    </source>
</reference>
<organism evidence="1 2">
    <name type="scientific">Chryseotalea sanaruensis</name>
    <dbReference type="NCBI Taxonomy" id="2482724"/>
    <lineage>
        <taxon>Bacteria</taxon>
        <taxon>Pseudomonadati</taxon>
        <taxon>Bacteroidota</taxon>
        <taxon>Cytophagia</taxon>
        <taxon>Cytophagales</taxon>
        <taxon>Chryseotaleaceae</taxon>
        <taxon>Chryseotalea</taxon>
    </lineage>
</organism>
<dbReference type="AlphaFoldDB" id="A0A401UFG8"/>
<keyword evidence="2" id="KW-1185">Reference proteome</keyword>
<protein>
    <submittedName>
        <fullName evidence="1">Uncharacterized protein</fullName>
    </submittedName>
</protein>
<name>A0A401UFG8_9BACT</name>
<dbReference type="RefSeq" id="WP_127124259.1">
    <property type="nucleotide sequence ID" value="NZ_BHXQ01000008.1"/>
</dbReference>
<proteinExistence type="predicted"/>
<evidence type="ECO:0000313" key="1">
    <source>
        <dbReference type="EMBL" id="GCC53612.1"/>
    </source>
</evidence>
<gene>
    <name evidence="1" type="ORF">SanaruYs_38570</name>
</gene>
<comment type="caution">
    <text evidence="1">The sequence shown here is derived from an EMBL/GenBank/DDBJ whole genome shotgun (WGS) entry which is preliminary data.</text>
</comment>